<dbReference type="Proteomes" id="UP000219068">
    <property type="component" value="Unassembled WGS sequence"/>
</dbReference>
<evidence type="ECO:0000313" key="7">
    <source>
        <dbReference type="Proteomes" id="UP000219068"/>
    </source>
</evidence>
<dbReference type="GO" id="GO:0030246">
    <property type="term" value="F:carbohydrate binding"/>
    <property type="evidence" value="ECO:0007669"/>
    <property type="project" value="UniProtKB-ARBA"/>
</dbReference>
<dbReference type="PANTHER" id="PTHR46847">
    <property type="entry name" value="D-ALLOSE-BINDING PERIPLASMIC PROTEIN-RELATED"/>
    <property type="match status" value="1"/>
</dbReference>
<dbReference type="PANTHER" id="PTHR46847:SF1">
    <property type="entry name" value="D-ALLOSE-BINDING PERIPLASMIC PROTEIN-RELATED"/>
    <property type="match status" value="1"/>
</dbReference>
<dbReference type="Pfam" id="PF13407">
    <property type="entry name" value="Peripla_BP_4"/>
    <property type="match status" value="1"/>
</dbReference>
<dbReference type="AlphaFoldDB" id="A0A285TX83"/>
<evidence type="ECO:0000256" key="1">
    <source>
        <dbReference type="ARBA" id="ARBA00004196"/>
    </source>
</evidence>
<evidence type="ECO:0000256" key="4">
    <source>
        <dbReference type="SAM" id="SignalP"/>
    </source>
</evidence>
<dbReference type="Gene3D" id="3.40.50.2300">
    <property type="match status" value="2"/>
</dbReference>
<organism evidence="6 7">
    <name type="scientific">Thalassospira xiamenensis</name>
    <dbReference type="NCBI Taxonomy" id="220697"/>
    <lineage>
        <taxon>Bacteria</taxon>
        <taxon>Pseudomonadati</taxon>
        <taxon>Pseudomonadota</taxon>
        <taxon>Alphaproteobacteria</taxon>
        <taxon>Rhodospirillales</taxon>
        <taxon>Thalassospiraceae</taxon>
        <taxon>Thalassospira</taxon>
    </lineage>
</organism>
<keyword evidence="3 4" id="KW-0732">Signal</keyword>
<feature type="chain" id="PRO_5013148791" evidence="4">
    <location>
        <begin position="27"/>
        <end position="371"/>
    </location>
</feature>
<protein>
    <submittedName>
        <fullName evidence="6">Monosaccharide ABC transporter substrate-binding protein, CUT2 family</fullName>
    </submittedName>
</protein>
<dbReference type="RefSeq" id="WP_212684623.1">
    <property type="nucleotide sequence ID" value="NZ_OBMM01000008.1"/>
</dbReference>
<sequence length="371" mass="40064">MRRFNLFSMLSIALICFLVVPVPALSAENDLPLEEMQKQVAEASTPNPPWTGPTTGVIAQKGKHVAIIAEDLRNGGILGVAQGVAEAAKILDWPLKIFDAGGTQSGRVEAVQKVLSGAFDGLILIGTDAEALRSQLTRISEQNIPIVGWHVGPKAGVMTNSPVSVNVSTDPQEVAKITAMAAVIQSQAKAGVVIFTDSNFEIAMSKANAMAEVIKACRQCSLLEIRDVAISDSHSLMAGITQDLLLKYGQDWTYALAINDIYFDYMVPALIKQGTNAPNIRLLSAGDGSAAAFQRIIAQSFQVGTVAEPLNLHGWQLVDELNRLFAGEDVNGHVVPVHLVTPENVSFDGGQEFIFDPDNDYRQIYQRIWMP</sequence>
<dbReference type="InterPro" id="IPR025997">
    <property type="entry name" value="SBP_2_dom"/>
</dbReference>
<dbReference type="GO" id="GO:0030313">
    <property type="term" value="C:cell envelope"/>
    <property type="evidence" value="ECO:0007669"/>
    <property type="project" value="UniProtKB-SubCell"/>
</dbReference>
<evidence type="ECO:0000313" key="6">
    <source>
        <dbReference type="EMBL" id="SOC30222.1"/>
    </source>
</evidence>
<reference evidence="6 7" key="1">
    <citation type="submission" date="2017-08" db="EMBL/GenBank/DDBJ databases">
        <authorList>
            <person name="de Groot N.N."/>
        </authorList>
    </citation>
    <scope>NUCLEOTIDE SEQUENCE [LARGE SCALE GENOMIC DNA]</scope>
    <source>
        <strain evidence="6 7">USBA 78</strain>
    </source>
</reference>
<dbReference type="InterPro" id="IPR028082">
    <property type="entry name" value="Peripla_BP_I"/>
</dbReference>
<comment type="subcellular location">
    <subcellularLocation>
        <location evidence="1">Cell envelope</location>
    </subcellularLocation>
</comment>
<dbReference type="EMBL" id="OBMM01000008">
    <property type="protein sequence ID" value="SOC30222.1"/>
    <property type="molecule type" value="Genomic_DNA"/>
</dbReference>
<proteinExistence type="inferred from homology"/>
<evidence type="ECO:0000259" key="5">
    <source>
        <dbReference type="Pfam" id="PF13407"/>
    </source>
</evidence>
<gene>
    <name evidence="6" type="ORF">SAMN05428964_108187</name>
</gene>
<evidence type="ECO:0000256" key="2">
    <source>
        <dbReference type="ARBA" id="ARBA00007639"/>
    </source>
</evidence>
<dbReference type="SUPFAM" id="SSF53822">
    <property type="entry name" value="Periplasmic binding protein-like I"/>
    <property type="match status" value="1"/>
</dbReference>
<evidence type="ECO:0000256" key="3">
    <source>
        <dbReference type="ARBA" id="ARBA00022729"/>
    </source>
</evidence>
<comment type="similarity">
    <text evidence="2">Belongs to the bacterial solute-binding protein 2 family.</text>
</comment>
<feature type="domain" description="Periplasmic binding protein" evidence="5">
    <location>
        <begin position="66"/>
        <end position="328"/>
    </location>
</feature>
<feature type="signal peptide" evidence="4">
    <location>
        <begin position="1"/>
        <end position="26"/>
    </location>
</feature>
<accession>A0A285TX83</accession>
<name>A0A285TX83_9PROT</name>